<evidence type="ECO:0000313" key="5">
    <source>
        <dbReference type="Proteomes" id="UP000824082"/>
    </source>
</evidence>
<keyword evidence="1" id="KW-0175">Coiled coil</keyword>
<dbReference type="GO" id="GO:0016887">
    <property type="term" value="F:ATP hydrolysis activity"/>
    <property type="evidence" value="ECO:0007669"/>
    <property type="project" value="InterPro"/>
</dbReference>
<feature type="coiled-coil region" evidence="1">
    <location>
        <begin position="357"/>
        <end position="469"/>
    </location>
</feature>
<comment type="caution">
    <text evidence="4">The sequence shown here is derived from an EMBL/GenBank/DDBJ whole genome shotgun (WGS) entry which is preliminary data.</text>
</comment>
<feature type="transmembrane region" description="Helical" evidence="2">
    <location>
        <begin position="487"/>
        <end position="520"/>
    </location>
</feature>
<gene>
    <name evidence="4" type="ORF">IAD19_01125</name>
</gene>
<feature type="coiled-coil region" evidence="1">
    <location>
        <begin position="704"/>
        <end position="758"/>
    </location>
</feature>
<evidence type="ECO:0000313" key="4">
    <source>
        <dbReference type="EMBL" id="HIU41136.1"/>
    </source>
</evidence>
<dbReference type="EMBL" id="DVMX01000019">
    <property type="protein sequence ID" value="HIU41136.1"/>
    <property type="molecule type" value="Genomic_DNA"/>
</dbReference>
<keyword evidence="2" id="KW-1133">Transmembrane helix</keyword>
<protein>
    <submittedName>
        <fullName evidence="4">AAA family ATPase</fullName>
    </submittedName>
</protein>
<dbReference type="Proteomes" id="UP000824082">
    <property type="component" value="Unassembled WGS sequence"/>
</dbReference>
<sequence length="1022" mass="117241">MRIQKISIEHFGKLSGVTLEPESGLNLIYGANEEGKTTLMAFLKMMFYGDKSRTGDVSRNMRRRYQPWDGSPMGGAVEFEQGGIHYRLERQFGKSNSTDRILLYRGDTGGSETLSGGEAPGTRFFGMSSETFERTVFIGQTGAIPGVDAQDEITAKLTNLVSAGDETVSAKQVDTRLNAAIEQLVSKRKKTGLLDKLYETRQDLFEQHRQALEREKQLVLYQQQLEQQREEYRKRTQEKKKLEDRVTVQQKLSQLSRLRSAIERQEALDQLNAQLRSYQQQLTGDHVVVEEDYLEEYRQLKQRLSTGETLVRQREKDLESLAPEQTSLQPRQASRQDLERLTGLLDQRTLVSSRLDQLELEQKAALEQQRLENEIQKIAGQRQNILAQQQQQMEDSSKLRQAITKNQQTLEEMTEKWEAAQKELEEKQENLKLAHSDYQVALHNTASIAKLSEQKLLSAQQNLNLASEEKKVKQEFRVRRRLNKAMFISALVVAAVSVVLGLLVTPYVFSGLAVAVLLLVLSFERERVRSTATTMVDEQQMDDAYHQYDDVLSEIRVDQEIARQQQAKAKTVYETLETGIREVQANVEYWQKETESLQQQGESLHNRLHTQELELEFLQRHLADLEQRRQQYAVLLEQIPNRTQSTLPQLERRHQELEQEMQRLQRQADWTLSRFGCTSLDEMQAAVIQAEASRAAQSTREETYEALVSGMEEAREQVNELQQQILWLAGRFHGVETLEQADRQMERLEGILEAASEVQTKLQSLQGLDQSDYAGMTVAGMVEQKAQLSQQIQLLSTEKEPASLSEEELERLRRRAQQAGEEAQQCRESAALLQQECVQLSKLESPAQLDNRLSQIQGQIRELENRLNSLELARSVLSQAEGEMRQSFGPLLNQKTGELLKRLTGGKYDRVLISKNLELSVQENQSVMSRPWQSLSSGTVDQSYLALRLAISELLDEKNLPVLLDDVLIQYDDRRTRLAVEFLADYSRQRQVLFFTCHGQLIKQFRQHSRKVKVSAIGKAEN</sequence>
<evidence type="ECO:0000256" key="2">
    <source>
        <dbReference type="SAM" id="Phobius"/>
    </source>
</evidence>
<dbReference type="AlphaFoldDB" id="A0A9D1IQZ4"/>
<keyword evidence="2" id="KW-0472">Membrane</keyword>
<dbReference type="PANTHER" id="PTHR41259">
    <property type="entry name" value="DOUBLE-STRAND BREAK REPAIR RAD50 ATPASE, PUTATIVE-RELATED"/>
    <property type="match status" value="1"/>
</dbReference>
<dbReference type="InterPro" id="IPR027417">
    <property type="entry name" value="P-loop_NTPase"/>
</dbReference>
<feature type="domain" description="Rad50/SbcC-type AAA" evidence="3">
    <location>
        <begin position="5"/>
        <end position="282"/>
    </location>
</feature>
<dbReference type="SUPFAM" id="SSF52540">
    <property type="entry name" value="P-loop containing nucleoside triphosphate hydrolases"/>
    <property type="match status" value="1"/>
</dbReference>
<dbReference type="InterPro" id="IPR038729">
    <property type="entry name" value="Rad50/SbcC_AAA"/>
</dbReference>
<feature type="coiled-coil region" evidence="1">
    <location>
        <begin position="194"/>
        <end position="281"/>
    </location>
</feature>
<dbReference type="Pfam" id="PF13476">
    <property type="entry name" value="AAA_23"/>
    <property type="match status" value="1"/>
</dbReference>
<accession>A0A9D1IQZ4</accession>
<evidence type="ECO:0000256" key="1">
    <source>
        <dbReference type="SAM" id="Coils"/>
    </source>
</evidence>
<proteinExistence type="predicted"/>
<keyword evidence="2" id="KW-0812">Transmembrane</keyword>
<organism evidence="4 5">
    <name type="scientific">Candidatus Egerieicola faecale</name>
    <dbReference type="NCBI Taxonomy" id="2840774"/>
    <lineage>
        <taxon>Bacteria</taxon>
        <taxon>Bacillati</taxon>
        <taxon>Bacillota</taxon>
        <taxon>Clostridia</taxon>
        <taxon>Eubacteriales</taxon>
        <taxon>Oscillospiraceae</taxon>
        <taxon>Oscillospiraceae incertae sedis</taxon>
        <taxon>Candidatus Egerieicola</taxon>
    </lineage>
</organism>
<evidence type="ECO:0000259" key="3">
    <source>
        <dbReference type="Pfam" id="PF13476"/>
    </source>
</evidence>
<feature type="coiled-coil region" evidence="1">
    <location>
        <begin position="802"/>
        <end position="880"/>
    </location>
</feature>
<name>A0A9D1IQZ4_9FIRM</name>
<reference evidence="4" key="2">
    <citation type="journal article" date="2021" name="PeerJ">
        <title>Extensive microbial diversity within the chicken gut microbiome revealed by metagenomics and culture.</title>
        <authorList>
            <person name="Gilroy R."/>
            <person name="Ravi A."/>
            <person name="Getino M."/>
            <person name="Pursley I."/>
            <person name="Horton D.L."/>
            <person name="Alikhan N.F."/>
            <person name="Baker D."/>
            <person name="Gharbi K."/>
            <person name="Hall N."/>
            <person name="Watson M."/>
            <person name="Adriaenssens E.M."/>
            <person name="Foster-Nyarko E."/>
            <person name="Jarju S."/>
            <person name="Secka A."/>
            <person name="Antonio M."/>
            <person name="Oren A."/>
            <person name="Chaudhuri R.R."/>
            <person name="La Ragione R."/>
            <person name="Hildebrand F."/>
            <person name="Pallen M.J."/>
        </authorList>
    </citation>
    <scope>NUCLEOTIDE SEQUENCE</scope>
    <source>
        <strain evidence="4">4509</strain>
    </source>
</reference>
<dbReference type="GO" id="GO:0006302">
    <property type="term" value="P:double-strand break repair"/>
    <property type="evidence" value="ECO:0007669"/>
    <property type="project" value="InterPro"/>
</dbReference>
<reference evidence="4" key="1">
    <citation type="submission" date="2020-10" db="EMBL/GenBank/DDBJ databases">
        <authorList>
            <person name="Gilroy R."/>
        </authorList>
    </citation>
    <scope>NUCLEOTIDE SEQUENCE</scope>
    <source>
        <strain evidence="4">4509</strain>
    </source>
</reference>
<feature type="coiled-coil region" evidence="1">
    <location>
        <begin position="580"/>
        <end position="674"/>
    </location>
</feature>
<dbReference type="Gene3D" id="3.40.50.300">
    <property type="entry name" value="P-loop containing nucleotide triphosphate hydrolases"/>
    <property type="match status" value="2"/>
</dbReference>
<dbReference type="PANTHER" id="PTHR41259:SF1">
    <property type="entry name" value="DOUBLE-STRAND BREAK REPAIR RAD50 ATPASE, PUTATIVE-RELATED"/>
    <property type="match status" value="1"/>
</dbReference>